<name>A0ABZ2LGX0_9BACT</name>
<evidence type="ECO:0000313" key="10">
    <source>
        <dbReference type="Proteomes" id="UP001374803"/>
    </source>
</evidence>
<feature type="region of interest" description="Disordered" evidence="6">
    <location>
        <begin position="1"/>
        <end position="26"/>
    </location>
</feature>
<evidence type="ECO:0000259" key="7">
    <source>
        <dbReference type="Pfam" id="PF04542"/>
    </source>
</evidence>
<accession>A0ABZ2LGX0</accession>
<protein>
    <submittedName>
        <fullName evidence="9">Sigma-70 family RNA polymerase sigma factor</fullName>
    </submittedName>
</protein>
<dbReference type="InterPro" id="IPR013249">
    <property type="entry name" value="RNA_pol_sigma70_r4_t2"/>
</dbReference>
<keyword evidence="4" id="KW-0238">DNA-binding</keyword>
<dbReference type="Pfam" id="PF04542">
    <property type="entry name" value="Sigma70_r2"/>
    <property type="match status" value="1"/>
</dbReference>
<keyword evidence="2" id="KW-0805">Transcription regulation</keyword>
<keyword evidence="10" id="KW-1185">Reference proteome</keyword>
<evidence type="ECO:0000256" key="3">
    <source>
        <dbReference type="ARBA" id="ARBA00023082"/>
    </source>
</evidence>
<dbReference type="NCBIfam" id="TIGR02937">
    <property type="entry name" value="sigma70-ECF"/>
    <property type="match status" value="1"/>
</dbReference>
<keyword evidence="3" id="KW-0731">Sigma factor</keyword>
<dbReference type="InterPro" id="IPR013325">
    <property type="entry name" value="RNA_pol_sigma_r2"/>
</dbReference>
<dbReference type="Gene3D" id="1.10.1740.10">
    <property type="match status" value="1"/>
</dbReference>
<dbReference type="PANTHER" id="PTHR43133:SF8">
    <property type="entry name" value="RNA POLYMERASE SIGMA FACTOR HI_1459-RELATED"/>
    <property type="match status" value="1"/>
</dbReference>
<evidence type="ECO:0000256" key="5">
    <source>
        <dbReference type="ARBA" id="ARBA00023163"/>
    </source>
</evidence>
<dbReference type="Proteomes" id="UP001374803">
    <property type="component" value="Chromosome"/>
</dbReference>
<evidence type="ECO:0000256" key="2">
    <source>
        <dbReference type="ARBA" id="ARBA00023015"/>
    </source>
</evidence>
<dbReference type="Gene3D" id="1.10.10.10">
    <property type="entry name" value="Winged helix-like DNA-binding domain superfamily/Winged helix DNA-binding domain"/>
    <property type="match status" value="1"/>
</dbReference>
<dbReference type="InterPro" id="IPR013324">
    <property type="entry name" value="RNA_pol_sigma_r3/r4-like"/>
</dbReference>
<dbReference type="InterPro" id="IPR039425">
    <property type="entry name" value="RNA_pol_sigma-70-like"/>
</dbReference>
<evidence type="ECO:0000256" key="4">
    <source>
        <dbReference type="ARBA" id="ARBA00023125"/>
    </source>
</evidence>
<dbReference type="RefSeq" id="WP_394839669.1">
    <property type="nucleotide sequence ID" value="NZ_CP089929.1"/>
</dbReference>
<dbReference type="InterPro" id="IPR036388">
    <property type="entry name" value="WH-like_DNA-bd_sf"/>
</dbReference>
<comment type="similarity">
    <text evidence="1">Belongs to the sigma-70 factor family. ECF subfamily.</text>
</comment>
<evidence type="ECO:0000259" key="8">
    <source>
        <dbReference type="Pfam" id="PF08281"/>
    </source>
</evidence>
<keyword evidence="5" id="KW-0804">Transcription</keyword>
<dbReference type="InterPro" id="IPR014284">
    <property type="entry name" value="RNA_pol_sigma-70_dom"/>
</dbReference>
<organism evidence="9 10">
    <name type="scientific">Pendulispora rubella</name>
    <dbReference type="NCBI Taxonomy" id="2741070"/>
    <lineage>
        <taxon>Bacteria</taxon>
        <taxon>Pseudomonadati</taxon>
        <taxon>Myxococcota</taxon>
        <taxon>Myxococcia</taxon>
        <taxon>Myxococcales</taxon>
        <taxon>Sorangiineae</taxon>
        <taxon>Pendulisporaceae</taxon>
        <taxon>Pendulispora</taxon>
    </lineage>
</organism>
<dbReference type="EMBL" id="CP089983">
    <property type="protein sequence ID" value="WXB09995.1"/>
    <property type="molecule type" value="Genomic_DNA"/>
</dbReference>
<evidence type="ECO:0000256" key="6">
    <source>
        <dbReference type="SAM" id="MobiDB-lite"/>
    </source>
</evidence>
<feature type="domain" description="RNA polymerase sigma factor 70 region 4 type 2" evidence="8">
    <location>
        <begin position="145"/>
        <end position="194"/>
    </location>
</feature>
<evidence type="ECO:0000313" key="9">
    <source>
        <dbReference type="EMBL" id="WXB09995.1"/>
    </source>
</evidence>
<reference evidence="9" key="1">
    <citation type="submission" date="2021-12" db="EMBL/GenBank/DDBJ databases">
        <title>Discovery of the Pendulisporaceae a myxobacterial family with distinct sporulation behavior and unique specialized metabolism.</title>
        <authorList>
            <person name="Garcia R."/>
            <person name="Popoff A."/>
            <person name="Bader C.D."/>
            <person name="Loehr J."/>
            <person name="Walesch S."/>
            <person name="Walt C."/>
            <person name="Boldt J."/>
            <person name="Bunk B."/>
            <person name="Haeckl F.J.F.P.J."/>
            <person name="Gunesch A.P."/>
            <person name="Birkelbach J."/>
            <person name="Nuebel U."/>
            <person name="Pietschmann T."/>
            <person name="Bach T."/>
            <person name="Mueller R."/>
        </authorList>
    </citation>
    <scope>NUCLEOTIDE SEQUENCE</scope>
    <source>
        <strain evidence="9">MSr11367</strain>
    </source>
</reference>
<proteinExistence type="inferred from homology"/>
<evidence type="ECO:0000256" key="1">
    <source>
        <dbReference type="ARBA" id="ARBA00010641"/>
    </source>
</evidence>
<dbReference type="SUPFAM" id="SSF88659">
    <property type="entry name" value="Sigma3 and sigma4 domains of RNA polymerase sigma factors"/>
    <property type="match status" value="1"/>
</dbReference>
<dbReference type="PANTHER" id="PTHR43133">
    <property type="entry name" value="RNA POLYMERASE ECF-TYPE SIGMA FACTO"/>
    <property type="match status" value="1"/>
</dbReference>
<gene>
    <name evidence="9" type="ORF">LVJ94_22545</name>
</gene>
<sequence>MQAKLRLVPSRPAPAPASPPASPRTPALDDAQLIAAIRANDDLAATAFHDRLYPCVSRTIQRLLGRRDADYEDLIQLSMVELIQSFDRYRGECSLESWASTIASRAVYNHLRRRKRERLIFAPPPPDDLDPSKLSRTLSARNTMQRVRQHLGELHPDKAWTFLLHDVCGYDLREIATITGVSVAAAQTRLVRGRCELHERLAEDPELRGALETGVDP</sequence>
<dbReference type="Pfam" id="PF08281">
    <property type="entry name" value="Sigma70_r4_2"/>
    <property type="match status" value="1"/>
</dbReference>
<dbReference type="SUPFAM" id="SSF88946">
    <property type="entry name" value="Sigma2 domain of RNA polymerase sigma factors"/>
    <property type="match status" value="1"/>
</dbReference>
<feature type="domain" description="RNA polymerase sigma-70 region 2" evidence="7">
    <location>
        <begin position="50"/>
        <end position="116"/>
    </location>
</feature>
<feature type="compositionally biased region" description="Pro residues" evidence="6">
    <location>
        <begin position="11"/>
        <end position="23"/>
    </location>
</feature>
<dbReference type="InterPro" id="IPR007627">
    <property type="entry name" value="RNA_pol_sigma70_r2"/>
</dbReference>